<dbReference type="RefSeq" id="WP_006927345.1">
    <property type="nucleotide sequence ID" value="NZ_CM001402.1"/>
</dbReference>
<organism evidence="4 5">
    <name type="scientific">Caldithrix abyssi DSM 13497</name>
    <dbReference type="NCBI Taxonomy" id="880073"/>
    <lineage>
        <taxon>Bacteria</taxon>
        <taxon>Pseudomonadati</taxon>
        <taxon>Calditrichota</taxon>
        <taxon>Calditrichia</taxon>
        <taxon>Calditrichales</taxon>
        <taxon>Calditrichaceae</taxon>
        <taxon>Caldithrix</taxon>
    </lineage>
</organism>
<dbReference type="KEGG" id="caby:Cabys_3585"/>
<name>H1XQJ1_CALAY</name>
<dbReference type="AlphaFoldDB" id="H1XQJ1"/>
<dbReference type="EMBL" id="CP018099">
    <property type="protein sequence ID" value="APF16980.1"/>
    <property type="molecule type" value="Genomic_DNA"/>
</dbReference>
<dbReference type="Proteomes" id="UP000183868">
    <property type="component" value="Chromosome"/>
</dbReference>
<dbReference type="EMBL" id="CM001402">
    <property type="protein sequence ID" value="EHO41137.1"/>
    <property type="molecule type" value="Genomic_DNA"/>
</dbReference>
<dbReference type="EMBL" id="CM001402">
    <property type="protein sequence ID" value="EHO40381.1"/>
    <property type="molecule type" value="Genomic_DNA"/>
</dbReference>
<evidence type="ECO:0000313" key="4">
    <source>
        <dbReference type="EMBL" id="EHO41137.1"/>
    </source>
</evidence>
<evidence type="ECO:0000313" key="1">
    <source>
        <dbReference type="EMBL" id="APF16980.1"/>
    </source>
</evidence>
<evidence type="ECO:0000313" key="5">
    <source>
        <dbReference type="Proteomes" id="UP000004671"/>
    </source>
</evidence>
<proteinExistence type="predicted"/>
<keyword evidence="5" id="KW-1185">Reference proteome</keyword>
<evidence type="ECO:0000313" key="6">
    <source>
        <dbReference type="Proteomes" id="UP000183868"/>
    </source>
</evidence>
<sequence length="186" mass="21060" precursor="true">MKFSQKLLTDIGVTVLAMIEQNIAQGVDVHGQKFAYSEKPFYRPYDPQIVKKLGGKSGKGKFYEIVKSKSTGKLGMIILGGYKQYKQKVNPQAANDFLTFSGKMLRNLKIIKAENNQVIIGFTDPIQAQKAFWLNISGAGRSRKLWKFLGLRKEQWEQLKKRYGLQITAEMSKLLLDNVKQTGAKP</sequence>
<dbReference type="EMBL" id="CP018099">
    <property type="protein sequence ID" value="APF20331.1"/>
    <property type="molecule type" value="Genomic_DNA"/>
</dbReference>
<protein>
    <submittedName>
        <fullName evidence="4">Uncharacterized protein</fullName>
    </submittedName>
</protein>
<dbReference type="Proteomes" id="UP000004671">
    <property type="component" value="Chromosome"/>
</dbReference>
<accession>H1XQJ1</accession>
<dbReference type="HOGENOM" id="CLU_1451916_0_0_0"/>
<reference evidence="4 5" key="1">
    <citation type="submission" date="2011-09" db="EMBL/GenBank/DDBJ databases">
        <title>The permanent draft genome of Caldithrix abyssi DSM 13497.</title>
        <authorList>
            <consortium name="US DOE Joint Genome Institute (JGI-PGF)"/>
            <person name="Lucas S."/>
            <person name="Han J."/>
            <person name="Lapidus A."/>
            <person name="Bruce D."/>
            <person name="Goodwin L."/>
            <person name="Pitluck S."/>
            <person name="Peters L."/>
            <person name="Kyrpides N."/>
            <person name="Mavromatis K."/>
            <person name="Ivanova N."/>
            <person name="Mikhailova N."/>
            <person name="Chertkov O."/>
            <person name="Detter J.C."/>
            <person name="Tapia R."/>
            <person name="Han C."/>
            <person name="Land M."/>
            <person name="Hauser L."/>
            <person name="Markowitz V."/>
            <person name="Cheng J.-F."/>
            <person name="Hugenholtz P."/>
            <person name="Woyke T."/>
            <person name="Wu D."/>
            <person name="Spring S."/>
            <person name="Brambilla E."/>
            <person name="Klenk H.-P."/>
            <person name="Eisen J.A."/>
        </authorList>
    </citation>
    <scope>NUCLEOTIDE SEQUENCE [LARGE SCALE GENOMIC DNA]</scope>
    <source>
        <strain evidence="4 5">DSM 13497</strain>
    </source>
</reference>
<dbReference type="STRING" id="880073.Cabys_229"/>
<evidence type="ECO:0000313" key="3">
    <source>
        <dbReference type="EMBL" id="EHO40381.1"/>
    </source>
</evidence>
<reference evidence="1 6" key="2">
    <citation type="submission" date="2016-11" db="EMBL/GenBank/DDBJ databases">
        <title>Genomic analysis of Caldithrix abyssi and proposal of a novel bacterial phylum Caldithrichaeota.</title>
        <authorList>
            <person name="Kublanov I."/>
            <person name="Sigalova O."/>
            <person name="Gavrilov S."/>
            <person name="Lebedinsky A."/>
            <person name="Ivanova N."/>
            <person name="Daum C."/>
            <person name="Reddy T."/>
            <person name="Klenk H.P."/>
            <person name="Goker M."/>
            <person name="Reva O."/>
            <person name="Miroshnichenko M."/>
            <person name="Kyprides N."/>
            <person name="Woyke T."/>
            <person name="Gelfand M."/>
        </authorList>
    </citation>
    <scope>NUCLEOTIDE SEQUENCE [LARGE SCALE GENOMIC DNA]</scope>
    <source>
        <strain evidence="1 6">LF13</strain>
    </source>
</reference>
<dbReference type="KEGG" id="caby:Cabys_229"/>
<gene>
    <name evidence="1" type="ORF">Cabys_229</name>
    <name evidence="2" type="ORF">Cabys_3585</name>
    <name evidence="3" type="ORF">Calab_0742</name>
    <name evidence="4" type="ORF">Calab_1517</name>
</gene>
<dbReference type="PaxDb" id="880073-Calab_0742"/>
<evidence type="ECO:0000313" key="2">
    <source>
        <dbReference type="EMBL" id="APF20331.1"/>
    </source>
</evidence>